<evidence type="ECO:0000259" key="11">
    <source>
        <dbReference type="PROSITE" id="PS00497"/>
    </source>
</evidence>
<comment type="cofactor">
    <cofactor evidence="7">
        <name>Cu(2+)</name>
        <dbReference type="ChEBI" id="CHEBI:29036"/>
    </cofactor>
    <text evidence="7">Binds 2 copper ions per subunit.</text>
</comment>
<dbReference type="Proteomes" id="UP000585474">
    <property type="component" value="Unassembled WGS sequence"/>
</dbReference>
<keyword evidence="6 8" id="KW-1015">Disulfide bond</keyword>
<dbReference type="PRINTS" id="PR00092">
    <property type="entry name" value="TYROSINASE"/>
</dbReference>
<comment type="caution">
    <text evidence="12">The sequence shown here is derived from an EMBL/GenBank/DDBJ whole genome shotgun (WGS) entry which is preliminary data.</text>
</comment>
<dbReference type="PANTHER" id="PTHR11474:SF76">
    <property type="entry name" value="SHKT DOMAIN-CONTAINING PROTEIN"/>
    <property type="match status" value="1"/>
</dbReference>
<evidence type="ECO:0000256" key="3">
    <source>
        <dbReference type="ARBA" id="ARBA00022784"/>
    </source>
</evidence>
<dbReference type="InterPro" id="IPR050316">
    <property type="entry name" value="Tyrosinase/Hemocyanin"/>
</dbReference>
<dbReference type="Pfam" id="PF00264">
    <property type="entry name" value="Tyrosinase"/>
    <property type="match status" value="1"/>
</dbReference>
<dbReference type="InterPro" id="IPR008922">
    <property type="entry name" value="Di-copper_centre_dom_sf"/>
</dbReference>
<evidence type="ECO:0000313" key="13">
    <source>
        <dbReference type="Proteomes" id="UP000585474"/>
    </source>
</evidence>
<protein>
    <recommendedName>
        <fullName evidence="11">Tyrosinase copper-binding domain-containing protein</fullName>
    </recommendedName>
</protein>
<keyword evidence="4" id="KW-0560">Oxidoreductase</keyword>
<keyword evidence="13" id="KW-1185">Reference proteome</keyword>
<accession>A0A7J0F1S0</accession>
<evidence type="ECO:0000256" key="4">
    <source>
        <dbReference type="ARBA" id="ARBA00023002"/>
    </source>
</evidence>
<feature type="region of interest" description="Disordered" evidence="10">
    <location>
        <begin position="42"/>
        <end position="64"/>
    </location>
</feature>
<sequence length="551" mass="61531">MATLSPSTIPSTAGSPIASFSFLRKPHHISTLSRRNHSFKISCKSQDNESPPPPQQNHPRQPKVLDRRNVLIGLGGTTLAAGAASAAPVSAPDLTNCGAADLPTGVATTDCCPPESTKILQFKFPQFNSLRVRPAAHLADDKYWAKFERAFKLMNELPDSDPRSFTQQADVHCAYCNGAYEQVGFPDLDLQVHNSWLFFPFHRYYLYFFEKILGKLIDDPNFAMPFWAWDTPKGMTMPARYANTNSPLYSDIRDAKHQPPVLIDLDYNLTDETVTEKEQISSNLAIMYRQVVSSGKTPKLFMGTPYRAGDEPDPGAGSLENTPHGPVHIWVGDRTLPNAGGKRKDFTDSDWLNTEFLFYDEEARLLVKVKVKDSLDEKKFGYEYQKIDVPWLKSRATPRLSKVARKAKKAGVAMAADISEFPITLDKIVRVLVSRPKKSRSQSQKDEEEEILVIDGIEVDREAFVKFDVFINDEDEKVIRPDNSEFAGSFVNVPRKSKTGSSKLKTCLRLGITELLEDLDAEGDESVVVTFVPRQGASNVTISGAKIEFES</sequence>
<dbReference type="OrthoDB" id="6132182at2759"/>
<evidence type="ECO:0000256" key="2">
    <source>
        <dbReference type="ARBA" id="ARBA00022723"/>
    </source>
</evidence>
<feature type="domain" description="Tyrosinase copper-binding" evidence="11">
    <location>
        <begin position="193"/>
        <end position="210"/>
    </location>
</feature>
<feature type="disulfide bond" evidence="8">
    <location>
        <begin position="97"/>
        <end position="112"/>
    </location>
</feature>
<dbReference type="InterPro" id="IPR022740">
    <property type="entry name" value="Polyphenol_oxidase_C"/>
</dbReference>
<dbReference type="InterPro" id="IPR022739">
    <property type="entry name" value="Polyphenol_oxidase_cen"/>
</dbReference>
<dbReference type="Pfam" id="PF12143">
    <property type="entry name" value="PPO1_KFDV"/>
    <property type="match status" value="1"/>
</dbReference>
<dbReference type="GO" id="GO:0046872">
    <property type="term" value="F:metal ion binding"/>
    <property type="evidence" value="ECO:0007669"/>
    <property type="project" value="UniProtKB-KW"/>
</dbReference>
<feature type="binding site" evidence="7">
    <location>
        <position position="324"/>
    </location>
    <ligand>
        <name>Cu cation</name>
        <dbReference type="ChEBI" id="CHEBI:23378"/>
        <label>B</label>
    </ligand>
</feature>
<evidence type="ECO:0000256" key="7">
    <source>
        <dbReference type="PIRSR" id="PIRSR000290-1"/>
    </source>
</evidence>
<dbReference type="SUPFAM" id="SSF48056">
    <property type="entry name" value="Di-copper centre-containing domain"/>
    <property type="match status" value="1"/>
</dbReference>
<proteinExistence type="inferred from homology"/>
<organism evidence="12 13">
    <name type="scientific">Actinidia rufa</name>
    <dbReference type="NCBI Taxonomy" id="165716"/>
    <lineage>
        <taxon>Eukaryota</taxon>
        <taxon>Viridiplantae</taxon>
        <taxon>Streptophyta</taxon>
        <taxon>Embryophyta</taxon>
        <taxon>Tracheophyta</taxon>
        <taxon>Spermatophyta</taxon>
        <taxon>Magnoliopsida</taxon>
        <taxon>eudicotyledons</taxon>
        <taxon>Gunneridae</taxon>
        <taxon>Pentapetalae</taxon>
        <taxon>asterids</taxon>
        <taxon>Ericales</taxon>
        <taxon>Actinidiaceae</taxon>
        <taxon>Actinidia</taxon>
    </lineage>
</organism>
<comment type="similarity">
    <text evidence="1">Belongs to the tyrosinase family.</text>
</comment>
<keyword evidence="2 7" id="KW-0479">Metal-binding</keyword>
<evidence type="ECO:0000256" key="8">
    <source>
        <dbReference type="PIRSR" id="PIRSR000290-2"/>
    </source>
</evidence>
<dbReference type="GO" id="GO:0004097">
    <property type="term" value="F:catechol oxidase activity"/>
    <property type="evidence" value="ECO:0007669"/>
    <property type="project" value="InterPro"/>
</dbReference>
<feature type="disulfide bond" evidence="8">
    <location>
        <begin position="111"/>
        <end position="173"/>
    </location>
</feature>
<evidence type="ECO:0000256" key="5">
    <source>
        <dbReference type="ARBA" id="ARBA00023008"/>
    </source>
</evidence>
<dbReference type="Gene3D" id="1.10.1280.10">
    <property type="entry name" value="Di-copper center containing domain from catechol oxidase"/>
    <property type="match status" value="2"/>
</dbReference>
<name>A0A7J0F1S0_9ERIC</name>
<feature type="binding site" evidence="7">
    <location>
        <position position="193"/>
    </location>
    <ligand>
        <name>Cu cation</name>
        <dbReference type="ChEBI" id="CHEBI:23378"/>
        <label>A</label>
    </ligand>
</feature>
<feature type="binding site" evidence="7">
    <location>
        <position position="202"/>
    </location>
    <ligand>
        <name>Cu cation</name>
        <dbReference type="ChEBI" id="CHEBI:23378"/>
        <label>A</label>
    </ligand>
</feature>
<dbReference type="InterPro" id="IPR002227">
    <property type="entry name" value="Tyrosinase_Cu-bd"/>
</dbReference>
<dbReference type="InterPro" id="IPR016213">
    <property type="entry name" value="Polyphenol_oxidase"/>
</dbReference>
<evidence type="ECO:0000256" key="10">
    <source>
        <dbReference type="SAM" id="MobiDB-lite"/>
    </source>
</evidence>
<evidence type="ECO:0000313" key="12">
    <source>
        <dbReference type="EMBL" id="GFY91847.1"/>
    </source>
</evidence>
<dbReference type="Pfam" id="PF12142">
    <property type="entry name" value="PPO1_DWL"/>
    <property type="match status" value="1"/>
</dbReference>
<feature type="binding site" evidence="7">
    <location>
        <position position="328"/>
    </location>
    <ligand>
        <name>Cu cation</name>
        <dbReference type="ChEBI" id="CHEBI:23378"/>
        <label>B</label>
    </ligand>
</feature>
<dbReference type="PROSITE" id="PS00497">
    <property type="entry name" value="TYROSINASE_1"/>
    <property type="match status" value="1"/>
</dbReference>
<gene>
    <name evidence="12" type="ORF">Acr_08g0002430</name>
</gene>
<evidence type="ECO:0000256" key="1">
    <source>
        <dbReference type="ARBA" id="ARBA00009928"/>
    </source>
</evidence>
<feature type="cross-link" description="2'-(S-cysteinyl)-histidine (Cys-His)" evidence="9">
    <location>
        <begin position="176"/>
        <end position="193"/>
    </location>
</feature>
<reference evidence="12 13" key="1">
    <citation type="submission" date="2019-07" db="EMBL/GenBank/DDBJ databases">
        <title>De Novo Assembly of kiwifruit Actinidia rufa.</title>
        <authorList>
            <person name="Sugita-Konishi S."/>
            <person name="Sato K."/>
            <person name="Mori E."/>
            <person name="Abe Y."/>
            <person name="Kisaki G."/>
            <person name="Hamano K."/>
            <person name="Suezawa K."/>
            <person name="Otani M."/>
            <person name="Fukuda T."/>
            <person name="Manabe T."/>
            <person name="Gomi K."/>
            <person name="Tabuchi M."/>
            <person name="Akimitsu K."/>
            <person name="Kataoka I."/>
        </authorList>
    </citation>
    <scope>NUCLEOTIDE SEQUENCE [LARGE SCALE GENOMIC DNA]</scope>
    <source>
        <strain evidence="13">cv. Fuchu</strain>
    </source>
</reference>
<dbReference type="EMBL" id="BJWL01000008">
    <property type="protein sequence ID" value="GFY91847.1"/>
    <property type="molecule type" value="Genomic_DNA"/>
</dbReference>
<dbReference type="PIRSF" id="PIRSF000290">
    <property type="entry name" value="PPO_plant"/>
    <property type="match status" value="1"/>
</dbReference>
<keyword evidence="3" id="KW-0883">Thioether bond</keyword>
<dbReference type="AlphaFoldDB" id="A0A7J0F1S0"/>
<evidence type="ECO:0000256" key="9">
    <source>
        <dbReference type="PIRSR" id="PIRSR000290-3"/>
    </source>
</evidence>
<evidence type="ECO:0000256" key="6">
    <source>
        <dbReference type="ARBA" id="ARBA00023157"/>
    </source>
</evidence>
<dbReference type="PANTHER" id="PTHR11474">
    <property type="entry name" value="TYROSINASE FAMILY MEMBER"/>
    <property type="match status" value="1"/>
</dbReference>
<keyword evidence="5 7" id="KW-0186">Copper</keyword>
<feature type="binding site" evidence="7">
    <location>
        <position position="172"/>
    </location>
    <ligand>
        <name>Cu cation</name>
        <dbReference type="ChEBI" id="CHEBI:23378"/>
        <label>A</label>
    </ligand>
</feature>
<dbReference type="GO" id="GO:0046148">
    <property type="term" value="P:pigment biosynthetic process"/>
    <property type="evidence" value="ECO:0007669"/>
    <property type="project" value="InterPro"/>
</dbReference>